<dbReference type="InterPro" id="IPR027417">
    <property type="entry name" value="P-loop_NTPase"/>
</dbReference>
<evidence type="ECO:0000256" key="6">
    <source>
        <dbReference type="ARBA" id="ARBA00022932"/>
    </source>
</evidence>
<gene>
    <name evidence="10" type="ordered locus">B488_00050</name>
</gene>
<reference evidence="10 11" key="1">
    <citation type="journal article" date="2012" name="Stand. Genomic Sci.">
        <title>Complete genome sequence of Liberibacter crescens BT-1.</title>
        <authorList>
            <person name="Leonard M.T."/>
            <person name="Fagen J.R."/>
            <person name="Davis-Richardson A.G."/>
            <person name="Davis M.J."/>
            <person name="Triplett E.W."/>
        </authorList>
    </citation>
    <scope>NUCLEOTIDE SEQUENCE [LARGE SCALE GENOMIC DNA]</scope>
    <source>
        <strain evidence="10 11">BT-1</strain>
    </source>
</reference>
<dbReference type="InterPro" id="IPR008921">
    <property type="entry name" value="DNA_pol3_clamp-load_cplx_C"/>
</dbReference>
<dbReference type="STRING" id="1215343.B488_00050"/>
<keyword evidence="11" id="KW-1185">Reference proteome</keyword>
<evidence type="ECO:0000256" key="1">
    <source>
        <dbReference type="ARBA" id="ARBA00012417"/>
    </source>
</evidence>
<dbReference type="GO" id="GO:0006261">
    <property type="term" value="P:DNA-templated DNA replication"/>
    <property type="evidence" value="ECO:0007669"/>
    <property type="project" value="TreeGrafter"/>
</dbReference>
<dbReference type="SUPFAM" id="SSF52540">
    <property type="entry name" value="P-loop containing nucleoside triphosphate hydrolases"/>
    <property type="match status" value="1"/>
</dbReference>
<dbReference type="PANTHER" id="PTHR34388">
    <property type="entry name" value="DNA POLYMERASE III SUBUNIT DELTA"/>
    <property type="match status" value="1"/>
</dbReference>
<sequence length="344" mass="39969">MIEIKSYELEKFILKNIFSYYLFIIYGPDRGLISETTDILKESLGISYNNPFSFINLNLSEIQKEKTKFLDEVNSTSLFNEKKIIIIKDISTEKFILEYLEHIIKYPPEKNKIIITTGEFKKDNPIRKITEKVNSIVSISCYNDDIRILNSLIDKELLIEKAKITTKARQILIKYLGGDRIASRNEIRKLLLYCSKKPLIEESDVIDIIGDCSIISIDDAVDSLICGNTSDLLQFTKKIFLEKIPATVLLQACLRKFQLLYTMRIEIEYKNLSVTEVLQKYGKNIFFKRKAALQKALKIWKIKQIKKILYKIDKTIEQTRKTPTIEKILILQSLLSISQETTNN</sequence>
<protein>
    <recommendedName>
        <fullName evidence="2">DNA polymerase III subunit delta</fullName>
        <ecNumber evidence="1">2.7.7.7</ecNumber>
    </recommendedName>
</protein>
<evidence type="ECO:0000256" key="5">
    <source>
        <dbReference type="ARBA" id="ARBA00022705"/>
    </source>
</evidence>
<keyword evidence="5" id="KW-0235">DNA replication</keyword>
<evidence type="ECO:0000313" key="10">
    <source>
        <dbReference type="EMBL" id="AGA63998.1"/>
    </source>
</evidence>
<accession>L0ETP3</accession>
<evidence type="ECO:0000256" key="8">
    <source>
        <dbReference type="ARBA" id="ARBA00049244"/>
    </source>
</evidence>
<dbReference type="Gene3D" id="1.10.8.60">
    <property type="match status" value="1"/>
</dbReference>
<dbReference type="Gene3D" id="3.40.50.300">
    <property type="entry name" value="P-loop containing nucleotide triphosphate hydrolases"/>
    <property type="match status" value="1"/>
</dbReference>
<dbReference type="KEGG" id="lcc:B488_00050"/>
<dbReference type="EMBL" id="CP003789">
    <property type="protein sequence ID" value="AGA63998.1"/>
    <property type="molecule type" value="Genomic_DNA"/>
</dbReference>
<evidence type="ECO:0000313" key="11">
    <source>
        <dbReference type="Proteomes" id="UP000010799"/>
    </source>
</evidence>
<comment type="similarity">
    <text evidence="7">Belongs to the DNA polymerase HolA subunit family.</text>
</comment>
<dbReference type="GO" id="GO:0009360">
    <property type="term" value="C:DNA polymerase III complex"/>
    <property type="evidence" value="ECO:0007669"/>
    <property type="project" value="InterPro"/>
</dbReference>
<proteinExistence type="inferred from homology"/>
<dbReference type="InterPro" id="IPR005790">
    <property type="entry name" value="DNA_polIII_delta"/>
</dbReference>
<evidence type="ECO:0000256" key="2">
    <source>
        <dbReference type="ARBA" id="ARBA00017703"/>
    </source>
</evidence>
<feature type="domain" description="DNA polymerase III delta N-terminal" evidence="9">
    <location>
        <begin position="23"/>
        <end position="132"/>
    </location>
</feature>
<keyword evidence="6" id="KW-0239">DNA-directed DNA polymerase</keyword>
<dbReference type="RefSeq" id="WP_015272425.1">
    <property type="nucleotide sequence ID" value="NC_019907.1"/>
</dbReference>
<evidence type="ECO:0000256" key="3">
    <source>
        <dbReference type="ARBA" id="ARBA00022679"/>
    </source>
</evidence>
<dbReference type="NCBIfam" id="TIGR01128">
    <property type="entry name" value="holA"/>
    <property type="match status" value="1"/>
</dbReference>
<comment type="catalytic activity">
    <reaction evidence="8">
        <text>DNA(n) + a 2'-deoxyribonucleoside 5'-triphosphate = DNA(n+1) + diphosphate</text>
        <dbReference type="Rhea" id="RHEA:22508"/>
        <dbReference type="Rhea" id="RHEA-COMP:17339"/>
        <dbReference type="Rhea" id="RHEA-COMP:17340"/>
        <dbReference type="ChEBI" id="CHEBI:33019"/>
        <dbReference type="ChEBI" id="CHEBI:61560"/>
        <dbReference type="ChEBI" id="CHEBI:173112"/>
        <dbReference type="EC" id="2.7.7.7"/>
    </reaction>
</comment>
<dbReference type="Gene3D" id="1.20.272.10">
    <property type="match status" value="1"/>
</dbReference>
<dbReference type="GO" id="GO:0003677">
    <property type="term" value="F:DNA binding"/>
    <property type="evidence" value="ECO:0007669"/>
    <property type="project" value="InterPro"/>
</dbReference>
<evidence type="ECO:0000256" key="7">
    <source>
        <dbReference type="ARBA" id="ARBA00034754"/>
    </source>
</evidence>
<dbReference type="eggNOG" id="COG1466">
    <property type="taxonomic scope" value="Bacteria"/>
</dbReference>
<dbReference type="AlphaFoldDB" id="L0ETP3"/>
<dbReference type="Proteomes" id="UP000010799">
    <property type="component" value="Chromosome"/>
</dbReference>
<evidence type="ECO:0000256" key="4">
    <source>
        <dbReference type="ARBA" id="ARBA00022695"/>
    </source>
</evidence>
<dbReference type="Pfam" id="PF06144">
    <property type="entry name" value="DNA_pol3_delta"/>
    <property type="match status" value="1"/>
</dbReference>
<keyword evidence="4 10" id="KW-0548">Nucleotidyltransferase</keyword>
<dbReference type="SUPFAM" id="SSF48019">
    <property type="entry name" value="post-AAA+ oligomerization domain-like"/>
    <property type="match status" value="1"/>
</dbReference>
<dbReference type="GO" id="GO:0003887">
    <property type="term" value="F:DNA-directed DNA polymerase activity"/>
    <property type="evidence" value="ECO:0007669"/>
    <property type="project" value="UniProtKB-KW"/>
</dbReference>
<dbReference type="HOGENOM" id="CLU_068860_1_0_5"/>
<dbReference type="InterPro" id="IPR010372">
    <property type="entry name" value="DNA_pol3_delta_N"/>
</dbReference>
<name>L0ETP3_LIBCB</name>
<evidence type="ECO:0000259" key="9">
    <source>
        <dbReference type="Pfam" id="PF06144"/>
    </source>
</evidence>
<keyword evidence="3 10" id="KW-0808">Transferase</keyword>
<dbReference type="PANTHER" id="PTHR34388:SF1">
    <property type="entry name" value="DNA POLYMERASE III SUBUNIT DELTA"/>
    <property type="match status" value="1"/>
</dbReference>
<dbReference type="EC" id="2.7.7.7" evidence="1"/>
<organism evidence="10 11">
    <name type="scientific">Liberibacter crescens (strain BT-1)</name>
    <dbReference type="NCBI Taxonomy" id="1215343"/>
    <lineage>
        <taxon>Bacteria</taxon>
        <taxon>Pseudomonadati</taxon>
        <taxon>Pseudomonadota</taxon>
        <taxon>Alphaproteobacteria</taxon>
        <taxon>Hyphomicrobiales</taxon>
        <taxon>Rhizobiaceae</taxon>
        <taxon>Liberibacter</taxon>
    </lineage>
</organism>
<dbReference type="PATRIC" id="fig|1215343.11.peg.6"/>